<feature type="non-terminal residue" evidence="2">
    <location>
        <position position="137"/>
    </location>
</feature>
<organism evidence="2 3">
    <name type="scientific">Cylicostephanus goldi</name>
    <name type="common">Nematode worm</name>
    <dbReference type="NCBI Taxonomy" id="71465"/>
    <lineage>
        <taxon>Eukaryota</taxon>
        <taxon>Metazoa</taxon>
        <taxon>Ecdysozoa</taxon>
        <taxon>Nematoda</taxon>
        <taxon>Chromadorea</taxon>
        <taxon>Rhabditida</taxon>
        <taxon>Rhabditina</taxon>
        <taxon>Rhabditomorpha</taxon>
        <taxon>Strongyloidea</taxon>
        <taxon>Strongylidae</taxon>
        <taxon>Cylicostephanus</taxon>
    </lineage>
</organism>
<dbReference type="Proteomes" id="UP000271889">
    <property type="component" value="Unassembled WGS sequence"/>
</dbReference>
<proteinExistence type="predicted"/>
<dbReference type="AlphaFoldDB" id="A0A3P7P029"/>
<sequence length="137" mass="15413">MEKISESTSGADQSPPSYGSSLKEDEFRAYSFEKSEKEQQPFMQDHIEDSNLSTSPPKTDELTQEELDHIAYIQNAEDATTRIAEEITEIKSPAEHPAESLTQSVLTQEELDHIAYIQKLAEQSSFETITMQKPASD</sequence>
<feature type="region of interest" description="Disordered" evidence="1">
    <location>
        <begin position="1"/>
        <end position="62"/>
    </location>
</feature>
<dbReference type="EMBL" id="UYRV01127482">
    <property type="protein sequence ID" value="VDN35691.1"/>
    <property type="molecule type" value="Genomic_DNA"/>
</dbReference>
<name>A0A3P7P029_CYLGO</name>
<reference evidence="2 3" key="1">
    <citation type="submission" date="2018-11" db="EMBL/GenBank/DDBJ databases">
        <authorList>
            <consortium name="Pathogen Informatics"/>
        </authorList>
    </citation>
    <scope>NUCLEOTIDE SEQUENCE [LARGE SCALE GENOMIC DNA]</scope>
</reference>
<feature type="compositionally biased region" description="Polar residues" evidence="1">
    <location>
        <begin position="1"/>
        <end position="20"/>
    </location>
</feature>
<evidence type="ECO:0000313" key="3">
    <source>
        <dbReference type="Proteomes" id="UP000271889"/>
    </source>
</evidence>
<evidence type="ECO:0000313" key="2">
    <source>
        <dbReference type="EMBL" id="VDN35691.1"/>
    </source>
</evidence>
<gene>
    <name evidence="2" type="ORF">CGOC_LOCUS13001</name>
</gene>
<protein>
    <submittedName>
        <fullName evidence="2">Uncharacterized protein</fullName>
    </submittedName>
</protein>
<evidence type="ECO:0000256" key="1">
    <source>
        <dbReference type="SAM" id="MobiDB-lite"/>
    </source>
</evidence>
<accession>A0A3P7P029</accession>
<feature type="compositionally biased region" description="Basic and acidic residues" evidence="1">
    <location>
        <begin position="22"/>
        <end position="49"/>
    </location>
</feature>
<keyword evidence="3" id="KW-1185">Reference proteome</keyword>